<dbReference type="InterPro" id="IPR056671">
    <property type="entry name" value="DUF7769"/>
</dbReference>
<evidence type="ECO:0000313" key="3">
    <source>
        <dbReference type="EMBL" id="ETV75882.1"/>
    </source>
</evidence>
<evidence type="ECO:0000259" key="2">
    <source>
        <dbReference type="Pfam" id="PF24964"/>
    </source>
</evidence>
<dbReference type="EMBL" id="KI913138">
    <property type="protein sequence ID" value="ETV75882.1"/>
    <property type="molecule type" value="Genomic_DNA"/>
</dbReference>
<organism evidence="3">
    <name type="scientific">Aphanomyces astaci</name>
    <name type="common">Crayfish plague agent</name>
    <dbReference type="NCBI Taxonomy" id="112090"/>
    <lineage>
        <taxon>Eukaryota</taxon>
        <taxon>Sar</taxon>
        <taxon>Stramenopiles</taxon>
        <taxon>Oomycota</taxon>
        <taxon>Saprolegniomycetes</taxon>
        <taxon>Saprolegniales</taxon>
        <taxon>Verrucalvaceae</taxon>
        <taxon>Aphanomyces</taxon>
    </lineage>
</organism>
<dbReference type="GeneID" id="20811847"/>
<dbReference type="PANTHER" id="PTHR47169">
    <property type="entry name" value="OS01G0541250 PROTEIN"/>
    <property type="match status" value="1"/>
</dbReference>
<dbReference type="RefSeq" id="XP_009834524.1">
    <property type="nucleotide sequence ID" value="XM_009836222.1"/>
</dbReference>
<sequence>MTRQLFTLQFDTSNVLHAYMYHQKVPAKPNGEHAGAPVATPQPQNGHKHLTLEDRRGIYEMPLSASVGDMLPRGVITKAAQQFRCHVRMISRLWQRVRFSLRGGGHTADVKRRYYVYDDEEVVARSVKSKNLITKVMLLAAVARPRYDHHAKKILDGKVGVWPLVQVSPSTRSSKNRPRRTMITVPHIVNFEVYFDSVVNKVCDWSALETPKRSNFEMPAPLLPQRVQRRYNLDMGIKLLMAYGNTNLSDKAISALEGIPCTTWQTWLSKKDAYLTTERNKRCLTLGCQGRPVAMQFANDLLAFMEAVQADSHLLTTAHMVAWIKTHHQSWVETYLQRKAASGTGYDGLLGLCQRFAHRRSFGQRVPCYSKLKRAELEKQKDAFAATFWEKHGEKPL</sequence>
<name>W4G847_APHAT</name>
<protein>
    <recommendedName>
        <fullName evidence="2">DUF7769 domain-containing protein</fullName>
    </recommendedName>
</protein>
<dbReference type="Pfam" id="PF24964">
    <property type="entry name" value="DUF7769"/>
    <property type="match status" value="1"/>
</dbReference>
<reference evidence="3" key="1">
    <citation type="submission" date="2013-12" db="EMBL/GenBank/DDBJ databases">
        <title>The Genome Sequence of Aphanomyces astaci APO3.</title>
        <authorList>
            <consortium name="The Broad Institute Genomics Platform"/>
            <person name="Russ C."/>
            <person name="Tyler B."/>
            <person name="van West P."/>
            <person name="Dieguez-Uribeondo J."/>
            <person name="Young S.K."/>
            <person name="Zeng Q."/>
            <person name="Gargeya S."/>
            <person name="Fitzgerald M."/>
            <person name="Abouelleil A."/>
            <person name="Alvarado L."/>
            <person name="Chapman S.B."/>
            <person name="Gainer-Dewar J."/>
            <person name="Goldberg J."/>
            <person name="Griggs A."/>
            <person name="Gujja S."/>
            <person name="Hansen M."/>
            <person name="Howarth C."/>
            <person name="Imamovic A."/>
            <person name="Ireland A."/>
            <person name="Larimer J."/>
            <person name="McCowan C."/>
            <person name="Murphy C."/>
            <person name="Pearson M."/>
            <person name="Poon T.W."/>
            <person name="Priest M."/>
            <person name="Roberts A."/>
            <person name="Saif S."/>
            <person name="Shea T."/>
            <person name="Sykes S."/>
            <person name="Wortman J."/>
            <person name="Nusbaum C."/>
            <person name="Birren B."/>
        </authorList>
    </citation>
    <scope>NUCLEOTIDE SEQUENCE [LARGE SCALE GENOMIC DNA]</scope>
    <source>
        <strain evidence="3">APO3</strain>
    </source>
</reference>
<evidence type="ECO:0000256" key="1">
    <source>
        <dbReference type="SAM" id="MobiDB-lite"/>
    </source>
</evidence>
<accession>W4G847</accession>
<feature type="region of interest" description="Disordered" evidence="1">
    <location>
        <begin position="27"/>
        <end position="48"/>
    </location>
</feature>
<gene>
    <name evidence="3" type="ORF">H257_09851</name>
</gene>
<dbReference type="AlphaFoldDB" id="W4G847"/>
<proteinExistence type="predicted"/>
<dbReference type="OrthoDB" id="1071209at2759"/>
<dbReference type="VEuPathDB" id="FungiDB:H257_09851"/>
<feature type="domain" description="DUF7769" evidence="2">
    <location>
        <begin position="50"/>
        <end position="101"/>
    </location>
</feature>